<sequence>MLLISEARRDPFQPHRSSANSDVALSTSLTSLLNTNSSSSSATVLSATATSSSPSNSLSSTSFASSAFASSASSSATATFKTVSSSTSWLPSTTSDPDNDFAGGAGGESSASIPSATDSSSASGSDGPPAGTVAGGVLGGIAGLAFILLLALGLIKWRKRQLALKLAQGSLGERGIGAPAPGGGPGSGSGPGGAGEMSEQERQAPFAVPAALASLTKRGSQEGGEKSFQKLSGRKLPSVLTSGGDGYNDPRDPNPRDTMMSSGTQASYRDSVAFLGKPRFAVGSPMRPESGVPVYHPSPSRTPVTEQGPFSDDFAVLEPPPRDPLGRSEPSHDGSIRSMGSRSRFSENL</sequence>
<feature type="compositionally biased region" description="Polar residues" evidence="1">
    <location>
        <begin position="338"/>
        <end position="349"/>
    </location>
</feature>
<comment type="caution">
    <text evidence="3">The sequence shown here is derived from an EMBL/GenBank/DDBJ whole genome shotgun (WGS) entry which is preliminary data.</text>
</comment>
<evidence type="ECO:0000256" key="2">
    <source>
        <dbReference type="SAM" id="Phobius"/>
    </source>
</evidence>
<evidence type="ECO:0000313" key="3">
    <source>
        <dbReference type="EMBL" id="KAK7754893.1"/>
    </source>
</evidence>
<name>A0AAN9YQ63_9PEZI</name>
<feature type="compositionally biased region" description="Low complexity" evidence="1">
    <location>
        <begin position="108"/>
        <end position="128"/>
    </location>
</feature>
<dbReference type="Proteomes" id="UP001320420">
    <property type="component" value="Unassembled WGS sequence"/>
</dbReference>
<feature type="transmembrane region" description="Helical" evidence="2">
    <location>
        <begin position="133"/>
        <end position="155"/>
    </location>
</feature>
<feature type="region of interest" description="Disordered" evidence="1">
    <location>
        <begin position="172"/>
        <end position="349"/>
    </location>
</feature>
<dbReference type="AlphaFoldDB" id="A0AAN9YQ63"/>
<protein>
    <submittedName>
        <fullName evidence="3">Uncharacterized protein</fullName>
    </submittedName>
</protein>
<keyword evidence="2" id="KW-0472">Membrane</keyword>
<keyword evidence="2" id="KW-1133">Transmembrane helix</keyword>
<feature type="compositionally biased region" description="Low complexity" evidence="1">
    <location>
        <begin position="23"/>
        <end position="61"/>
    </location>
</feature>
<accession>A0AAN9YQ63</accession>
<proteinExistence type="predicted"/>
<feature type="compositionally biased region" description="Polar residues" evidence="1">
    <location>
        <begin position="259"/>
        <end position="268"/>
    </location>
</feature>
<feature type="compositionally biased region" description="Basic and acidic residues" evidence="1">
    <location>
        <begin position="219"/>
        <end position="228"/>
    </location>
</feature>
<evidence type="ECO:0000256" key="1">
    <source>
        <dbReference type="SAM" id="MobiDB-lite"/>
    </source>
</evidence>
<feature type="compositionally biased region" description="Gly residues" evidence="1">
    <location>
        <begin position="172"/>
        <end position="195"/>
    </location>
</feature>
<dbReference type="EMBL" id="JAKJXP020000017">
    <property type="protein sequence ID" value="KAK7754893.1"/>
    <property type="molecule type" value="Genomic_DNA"/>
</dbReference>
<feature type="compositionally biased region" description="Low complexity" evidence="1">
    <location>
        <begin position="86"/>
        <end position="95"/>
    </location>
</feature>
<feature type="compositionally biased region" description="Basic and acidic residues" evidence="1">
    <location>
        <begin position="320"/>
        <end position="335"/>
    </location>
</feature>
<gene>
    <name evidence="3" type="ORF">SLS62_003207</name>
</gene>
<evidence type="ECO:0000313" key="4">
    <source>
        <dbReference type="Proteomes" id="UP001320420"/>
    </source>
</evidence>
<organism evidence="3 4">
    <name type="scientific">Diatrype stigma</name>
    <dbReference type="NCBI Taxonomy" id="117547"/>
    <lineage>
        <taxon>Eukaryota</taxon>
        <taxon>Fungi</taxon>
        <taxon>Dikarya</taxon>
        <taxon>Ascomycota</taxon>
        <taxon>Pezizomycotina</taxon>
        <taxon>Sordariomycetes</taxon>
        <taxon>Xylariomycetidae</taxon>
        <taxon>Xylariales</taxon>
        <taxon>Diatrypaceae</taxon>
        <taxon>Diatrype</taxon>
    </lineage>
</organism>
<keyword evidence="4" id="KW-1185">Reference proteome</keyword>
<keyword evidence="2" id="KW-0812">Transmembrane</keyword>
<reference evidence="3 4" key="1">
    <citation type="submission" date="2024-02" db="EMBL/GenBank/DDBJ databases">
        <title>De novo assembly and annotation of 12 fungi associated with fruit tree decline syndrome in Ontario, Canada.</title>
        <authorList>
            <person name="Sulman M."/>
            <person name="Ellouze W."/>
            <person name="Ilyukhin E."/>
        </authorList>
    </citation>
    <scope>NUCLEOTIDE SEQUENCE [LARGE SCALE GENOMIC DNA]</scope>
    <source>
        <strain evidence="3 4">M11/M66-122</strain>
    </source>
</reference>
<feature type="region of interest" description="Disordered" evidence="1">
    <location>
        <begin position="86"/>
        <end position="128"/>
    </location>
</feature>
<feature type="compositionally biased region" description="Basic and acidic residues" evidence="1">
    <location>
        <begin position="1"/>
        <end position="13"/>
    </location>
</feature>
<feature type="region of interest" description="Disordered" evidence="1">
    <location>
        <begin position="1"/>
        <end position="61"/>
    </location>
</feature>